<evidence type="ECO:0000313" key="2">
    <source>
        <dbReference type="EMBL" id="PSR32324.1"/>
    </source>
</evidence>
<reference evidence="2 3" key="1">
    <citation type="journal article" date="2014" name="BMC Genomics">
        <title>Comparison of environmental and isolate Sulfobacillus genomes reveals diverse carbon, sulfur, nitrogen, and hydrogen metabolisms.</title>
        <authorList>
            <person name="Justice N.B."/>
            <person name="Norman A."/>
            <person name="Brown C.T."/>
            <person name="Singh A."/>
            <person name="Thomas B.C."/>
            <person name="Banfield J.F."/>
        </authorList>
    </citation>
    <scope>NUCLEOTIDE SEQUENCE [LARGE SCALE GENOMIC DNA]</scope>
    <source>
        <strain evidence="2">AMDSBA4</strain>
    </source>
</reference>
<dbReference type="Proteomes" id="UP000242972">
    <property type="component" value="Unassembled WGS sequence"/>
</dbReference>
<dbReference type="AlphaFoldDB" id="A0A2T2XCS6"/>
<dbReference type="InterPro" id="IPR022148">
    <property type="entry name" value="CopG_antitoxin"/>
</dbReference>
<gene>
    <name evidence="2" type="ORF">C7B46_14625</name>
</gene>
<dbReference type="Pfam" id="PF12441">
    <property type="entry name" value="CopG_antitoxin"/>
    <property type="match status" value="1"/>
</dbReference>
<name>A0A2T2XCS6_9FIRM</name>
<protein>
    <recommendedName>
        <fullName evidence="4">CopG family transcriptional regulator</fullName>
    </recommendedName>
</protein>
<organism evidence="2 3">
    <name type="scientific">Sulfobacillus benefaciens</name>
    <dbReference type="NCBI Taxonomy" id="453960"/>
    <lineage>
        <taxon>Bacteria</taxon>
        <taxon>Bacillati</taxon>
        <taxon>Bacillota</taxon>
        <taxon>Clostridia</taxon>
        <taxon>Eubacteriales</taxon>
        <taxon>Clostridiales Family XVII. Incertae Sedis</taxon>
        <taxon>Sulfobacillus</taxon>
    </lineage>
</organism>
<accession>A0A2T2XCS6</accession>
<evidence type="ECO:0008006" key="4">
    <source>
        <dbReference type="Google" id="ProtNLM"/>
    </source>
</evidence>
<feature type="region of interest" description="Disordered" evidence="1">
    <location>
        <begin position="1"/>
        <end position="20"/>
    </location>
</feature>
<evidence type="ECO:0000256" key="1">
    <source>
        <dbReference type="SAM" id="MobiDB-lite"/>
    </source>
</evidence>
<sequence length="102" mass="11785">MMKPVKPAHEVPQNMSDEQSAEFWDAHEITENFLAHARPLEGSDMPPVRTDAKTITVRFDTDTLVRLQALARQKHKGYQTLLKQFVLERLYEEEKKQSAPPP</sequence>
<proteinExistence type="predicted"/>
<evidence type="ECO:0000313" key="3">
    <source>
        <dbReference type="Proteomes" id="UP000242972"/>
    </source>
</evidence>
<dbReference type="EMBL" id="PXYW01000044">
    <property type="protein sequence ID" value="PSR32324.1"/>
    <property type="molecule type" value="Genomic_DNA"/>
</dbReference>
<comment type="caution">
    <text evidence="2">The sequence shown here is derived from an EMBL/GenBank/DDBJ whole genome shotgun (WGS) entry which is preliminary data.</text>
</comment>